<protein>
    <submittedName>
        <fullName evidence="1">Uncharacterized protein</fullName>
    </submittedName>
</protein>
<evidence type="ECO:0000313" key="1">
    <source>
        <dbReference type="EMBL" id="KAG6950152.1"/>
    </source>
</evidence>
<dbReference type="OrthoDB" id="118383at2759"/>
<evidence type="ECO:0000313" key="2">
    <source>
        <dbReference type="Proteomes" id="UP000688947"/>
    </source>
</evidence>
<gene>
    <name evidence="1" type="ORF">JG687_00014427</name>
</gene>
<dbReference type="AlphaFoldDB" id="A0A8T1TZE2"/>
<dbReference type="VEuPathDB" id="FungiDB:PC110_g21952"/>
<reference evidence="1" key="1">
    <citation type="submission" date="2021-01" db="EMBL/GenBank/DDBJ databases">
        <title>Phytophthora aleatoria, a newly-described species from Pinus radiata is distinct from Phytophthora cactorum isolates based on comparative genomics.</title>
        <authorList>
            <person name="Mcdougal R."/>
            <person name="Panda P."/>
            <person name="Williams N."/>
            <person name="Studholme D.J."/>
        </authorList>
    </citation>
    <scope>NUCLEOTIDE SEQUENCE</scope>
    <source>
        <strain evidence="1">NZFS 3830</strain>
    </source>
</reference>
<comment type="caution">
    <text evidence="1">The sequence shown here is derived from an EMBL/GenBank/DDBJ whole genome shotgun (WGS) entry which is preliminary data.</text>
</comment>
<dbReference type="EMBL" id="JAENGZ010001162">
    <property type="protein sequence ID" value="KAG6950152.1"/>
    <property type="molecule type" value="Genomic_DNA"/>
</dbReference>
<organism evidence="1 2">
    <name type="scientific">Phytophthora cactorum</name>
    <dbReference type="NCBI Taxonomy" id="29920"/>
    <lineage>
        <taxon>Eukaryota</taxon>
        <taxon>Sar</taxon>
        <taxon>Stramenopiles</taxon>
        <taxon>Oomycota</taxon>
        <taxon>Peronosporomycetes</taxon>
        <taxon>Peronosporales</taxon>
        <taxon>Peronosporaceae</taxon>
        <taxon>Phytophthora</taxon>
    </lineage>
</organism>
<proteinExistence type="predicted"/>
<name>A0A8T1TZE2_9STRA</name>
<sequence>MMRSWRRLSNWFEDVELELDHLEKVLMDLHDSRGISRKRRSRLTQKLLGQRIVMHGVIRFEWHSGFGRLKSLVGYSDLQTPLLRLLGDVEDVCFVFEKSLARPDLG</sequence>
<accession>A0A8T1TZE2</accession>
<dbReference type="Proteomes" id="UP000688947">
    <property type="component" value="Unassembled WGS sequence"/>
</dbReference>